<name>A0A8S5SGG6_9CAUD</name>
<accession>A0A8S5SGG6</accession>
<dbReference type="Pfam" id="PF05119">
    <property type="entry name" value="Terminase_4"/>
    <property type="match status" value="1"/>
</dbReference>
<proteinExistence type="predicted"/>
<evidence type="ECO:0000313" key="1">
    <source>
        <dbReference type="EMBL" id="DAF49743.1"/>
    </source>
</evidence>
<reference evidence="1" key="1">
    <citation type="journal article" date="2021" name="Proc. Natl. Acad. Sci. U.S.A.">
        <title>A Catalog of Tens of Thousands of Viruses from Human Metagenomes Reveals Hidden Associations with Chronic Diseases.</title>
        <authorList>
            <person name="Tisza M.J."/>
            <person name="Buck C.B."/>
        </authorList>
    </citation>
    <scope>NUCLEOTIDE SEQUENCE</scope>
    <source>
        <strain evidence="1">CtXfh4</strain>
    </source>
</reference>
<protein>
    <submittedName>
        <fullName evidence="1">Terminase small subunit</fullName>
    </submittedName>
</protein>
<dbReference type="InterPro" id="IPR006448">
    <property type="entry name" value="Phage_term_ssu_P27"/>
</dbReference>
<dbReference type="EMBL" id="BK032587">
    <property type="protein sequence ID" value="DAF49743.1"/>
    <property type="molecule type" value="Genomic_DNA"/>
</dbReference>
<sequence length="131" mass="14973">MITKKKIQALYPDTRQSVQDYMMSAYKYLESEYGEVKAEWKGTLGLLAESLEMFYQCKDQIKKDGLLINDRYGNPNKHPLLMIQNSYQIQILKCTKELGLSPLSNSKIADKPEKGEQELSAEDFITKLTAG</sequence>
<organism evidence="1">
    <name type="scientific">Siphoviridae sp. ctXfh4</name>
    <dbReference type="NCBI Taxonomy" id="2827887"/>
    <lineage>
        <taxon>Viruses</taxon>
        <taxon>Duplodnaviria</taxon>
        <taxon>Heunggongvirae</taxon>
        <taxon>Uroviricota</taxon>
        <taxon>Caudoviricetes</taxon>
    </lineage>
</organism>